<comment type="caution">
    <text evidence="1">The sequence shown here is derived from an EMBL/GenBank/DDBJ whole genome shotgun (WGS) entry which is preliminary data.</text>
</comment>
<organism evidence="1 2">
    <name type="scientific">Vibrio sagamiensis NBRC 104589</name>
    <dbReference type="NCBI Taxonomy" id="1219064"/>
    <lineage>
        <taxon>Bacteria</taxon>
        <taxon>Pseudomonadati</taxon>
        <taxon>Pseudomonadota</taxon>
        <taxon>Gammaproteobacteria</taxon>
        <taxon>Vibrionales</taxon>
        <taxon>Vibrionaceae</taxon>
        <taxon>Vibrio</taxon>
    </lineage>
</organism>
<proteinExistence type="predicted"/>
<dbReference type="AlphaFoldDB" id="A0A511QC25"/>
<sequence length="51" mass="6134">MAMLKLRILFVKMMREISSDYLKKDKLREEITSYGIYNKRNKAQGATRKYC</sequence>
<name>A0A511QC25_9VIBR</name>
<protein>
    <submittedName>
        <fullName evidence="1">Uncharacterized protein</fullName>
    </submittedName>
</protein>
<gene>
    <name evidence="1" type="ORF">VSA01S_09610</name>
</gene>
<reference evidence="1 2" key="1">
    <citation type="submission" date="2019-07" db="EMBL/GenBank/DDBJ databases">
        <title>Whole genome shotgun sequence of Vibrio sagamiensis NBRC 104589.</title>
        <authorList>
            <person name="Hosoyama A."/>
            <person name="Uohara A."/>
            <person name="Ohji S."/>
            <person name="Ichikawa N."/>
        </authorList>
    </citation>
    <scope>NUCLEOTIDE SEQUENCE [LARGE SCALE GENOMIC DNA]</scope>
    <source>
        <strain evidence="1 2">NBRC 104589</strain>
    </source>
</reference>
<keyword evidence="2" id="KW-1185">Reference proteome</keyword>
<dbReference type="EMBL" id="BJXJ01000007">
    <property type="protein sequence ID" value="GEM74849.1"/>
    <property type="molecule type" value="Genomic_DNA"/>
</dbReference>
<evidence type="ECO:0000313" key="2">
    <source>
        <dbReference type="Proteomes" id="UP000321922"/>
    </source>
</evidence>
<evidence type="ECO:0000313" key="1">
    <source>
        <dbReference type="EMBL" id="GEM74849.1"/>
    </source>
</evidence>
<dbReference type="Proteomes" id="UP000321922">
    <property type="component" value="Unassembled WGS sequence"/>
</dbReference>
<accession>A0A511QC25</accession>